<organism evidence="2">
    <name type="scientific">marine metagenome</name>
    <dbReference type="NCBI Taxonomy" id="408172"/>
    <lineage>
        <taxon>unclassified sequences</taxon>
        <taxon>metagenomes</taxon>
        <taxon>ecological metagenomes</taxon>
    </lineage>
</organism>
<dbReference type="EMBL" id="UINC01098256">
    <property type="protein sequence ID" value="SVC56639.1"/>
    <property type="molecule type" value="Genomic_DNA"/>
</dbReference>
<dbReference type="AlphaFoldDB" id="A0A382N633"/>
<evidence type="ECO:0000256" key="1">
    <source>
        <dbReference type="SAM" id="Phobius"/>
    </source>
</evidence>
<sequence length="27" mass="3269">MWMKGEVNLLGFPFYLLFTPSPLFYKE</sequence>
<feature type="non-terminal residue" evidence="2">
    <location>
        <position position="27"/>
    </location>
</feature>
<keyword evidence="1" id="KW-0472">Membrane</keyword>
<gene>
    <name evidence="2" type="ORF">METZ01_LOCUS309493</name>
</gene>
<keyword evidence="1" id="KW-1133">Transmembrane helix</keyword>
<name>A0A382N633_9ZZZZ</name>
<feature type="transmembrane region" description="Helical" evidence="1">
    <location>
        <begin position="7"/>
        <end position="25"/>
    </location>
</feature>
<protein>
    <submittedName>
        <fullName evidence="2">Uncharacterized protein</fullName>
    </submittedName>
</protein>
<evidence type="ECO:0000313" key="2">
    <source>
        <dbReference type="EMBL" id="SVC56639.1"/>
    </source>
</evidence>
<accession>A0A382N633</accession>
<keyword evidence="1" id="KW-0812">Transmembrane</keyword>
<proteinExistence type="predicted"/>
<reference evidence="2" key="1">
    <citation type="submission" date="2018-05" db="EMBL/GenBank/DDBJ databases">
        <authorList>
            <person name="Lanie J.A."/>
            <person name="Ng W.-L."/>
            <person name="Kazmierczak K.M."/>
            <person name="Andrzejewski T.M."/>
            <person name="Davidsen T.M."/>
            <person name="Wayne K.J."/>
            <person name="Tettelin H."/>
            <person name="Glass J.I."/>
            <person name="Rusch D."/>
            <person name="Podicherti R."/>
            <person name="Tsui H.-C.T."/>
            <person name="Winkler M.E."/>
        </authorList>
    </citation>
    <scope>NUCLEOTIDE SEQUENCE</scope>
</reference>